<reference evidence="7" key="1">
    <citation type="journal article" date="2023" name="Mol. Biol. Evol.">
        <title>Third-Generation Sequencing Reveals the Adaptive Role of the Epigenome in Three Deep-Sea Polychaetes.</title>
        <authorList>
            <person name="Perez M."/>
            <person name="Aroh O."/>
            <person name="Sun Y."/>
            <person name="Lan Y."/>
            <person name="Juniper S.K."/>
            <person name="Young C.R."/>
            <person name="Angers B."/>
            <person name="Qian P.Y."/>
        </authorList>
    </citation>
    <scope>NUCLEOTIDE SEQUENCE</scope>
    <source>
        <strain evidence="7">R07B-5</strain>
    </source>
</reference>
<evidence type="ECO:0000313" key="8">
    <source>
        <dbReference type="Proteomes" id="UP001209878"/>
    </source>
</evidence>
<dbReference type="InterPro" id="IPR021115">
    <property type="entry name" value="Pyridoxal-P_BS"/>
</dbReference>
<evidence type="ECO:0000256" key="1">
    <source>
        <dbReference type="ARBA" id="ARBA00001933"/>
    </source>
</evidence>
<dbReference type="AlphaFoldDB" id="A0AAD9KTL4"/>
<evidence type="ECO:0000256" key="2">
    <source>
        <dbReference type="ARBA" id="ARBA00009533"/>
    </source>
</evidence>
<protein>
    <recommendedName>
        <fullName evidence="9">Tyrosine decarboxylase</fullName>
    </recommendedName>
</protein>
<dbReference type="EMBL" id="JAODUO010000597">
    <property type="protein sequence ID" value="KAK2177438.1"/>
    <property type="molecule type" value="Genomic_DNA"/>
</dbReference>
<accession>A0AAD9KTL4</accession>
<dbReference type="Pfam" id="PF00282">
    <property type="entry name" value="Pyridoxal_deC"/>
    <property type="match status" value="1"/>
</dbReference>
<name>A0AAD9KTL4_RIDPI</name>
<dbReference type="Gene3D" id="3.40.640.10">
    <property type="entry name" value="Type I PLP-dependent aspartate aminotransferase-like (Major domain)"/>
    <property type="match status" value="2"/>
</dbReference>
<dbReference type="GO" id="GO:0005737">
    <property type="term" value="C:cytoplasm"/>
    <property type="evidence" value="ECO:0007669"/>
    <property type="project" value="TreeGrafter"/>
</dbReference>
<comment type="cofactor">
    <cofactor evidence="1 6">
        <name>pyridoxal 5'-phosphate</name>
        <dbReference type="ChEBI" id="CHEBI:597326"/>
    </cofactor>
</comment>
<dbReference type="FunFam" id="1.20.1340.10:FF:000001">
    <property type="entry name" value="Histidine decarboxylase"/>
    <property type="match status" value="1"/>
</dbReference>
<dbReference type="PANTHER" id="PTHR11999">
    <property type="entry name" value="GROUP II PYRIDOXAL-5-PHOSPHATE DECARBOXYLASE"/>
    <property type="match status" value="1"/>
</dbReference>
<comment type="similarity">
    <text evidence="2 6">Belongs to the group II decarboxylase family.</text>
</comment>
<gene>
    <name evidence="7" type="ORF">NP493_592g00012</name>
</gene>
<evidence type="ECO:0000256" key="3">
    <source>
        <dbReference type="ARBA" id="ARBA00022793"/>
    </source>
</evidence>
<dbReference type="Proteomes" id="UP001209878">
    <property type="component" value="Unassembled WGS sequence"/>
</dbReference>
<dbReference type="GO" id="GO:0016831">
    <property type="term" value="F:carboxy-lyase activity"/>
    <property type="evidence" value="ECO:0007669"/>
    <property type="project" value="UniProtKB-KW"/>
</dbReference>
<keyword evidence="5 6" id="KW-0456">Lyase</keyword>
<sequence length="503" mass="56209">MDADEFRRRGREMVDYIADYMENIHERRVLPEVQPGYLRELLPNKAPQNGENWTDIWKDVENAIMIGITHWQHPRFHAYFPAGNSYPSILGDMLSDALGIMGFSWAASPACTELEIIVLDWLAKMIGLPPIFWHEQGIGGGVIQGSASECVLVSLLAARHSAITELRKISPPEVADGVLLSKLVAYCSKLAHSCVEKAGMIGMVKMHELDVDDDYSLRGATLQTAIEYATSFNMNPNKWMLINFDCSTMWVRNKNVLTTALTVDPLYLRHSADNATDFRHCRLAKMFERLVKNDDRFIVLGKVAMGLVCFRLKGPNYRTQTLLRALNVSGKIHMVPALLGDDYVIRFAVCAQNASEADITYAWTTICKTAADVLAACDLSTDASIEEELEKLECEDENGETATGVWNSLGSSEDTFGEDDDVFLYDNNIPSIPSIPVLTGDDDGETPIVSPHRRRNKLLRMISDPKCYNPKIISVMSINNKRHRSETSKYVPHGGSFYFGTAV</sequence>
<dbReference type="GO" id="GO:0019752">
    <property type="term" value="P:carboxylic acid metabolic process"/>
    <property type="evidence" value="ECO:0007669"/>
    <property type="project" value="InterPro"/>
</dbReference>
<keyword evidence="4 6" id="KW-0663">Pyridoxal phosphate</keyword>
<proteinExistence type="inferred from homology"/>
<dbReference type="InterPro" id="IPR015424">
    <property type="entry name" value="PyrdxlP-dep_Trfase"/>
</dbReference>
<dbReference type="PRINTS" id="PR00800">
    <property type="entry name" value="YHDCRBOXLASE"/>
</dbReference>
<dbReference type="PROSITE" id="PS00392">
    <property type="entry name" value="DDC_GAD_HDC_YDC"/>
    <property type="match status" value="1"/>
</dbReference>
<dbReference type="SUPFAM" id="SSF53383">
    <property type="entry name" value="PLP-dependent transferases"/>
    <property type="match status" value="1"/>
</dbReference>
<keyword evidence="3" id="KW-0210">Decarboxylase</keyword>
<evidence type="ECO:0000256" key="5">
    <source>
        <dbReference type="ARBA" id="ARBA00023239"/>
    </source>
</evidence>
<dbReference type="GO" id="GO:0030170">
    <property type="term" value="F:pyridoxal phosphate binding"/>
    <property type="evidence" value="ECO:0007669"/>
    <property type="project" value="InterPro"/>
</dbReference>
<dbReference type="InterPro" id="IPR015421">
    <property type="entry name" value="PyrdxlP-dep_Trfase_major"/>
</dbReference>
<evidence type="ECO:0000256" key="4">
    <source>
        <dbReference type="ARBA" id="ARBA00022898"/>
    </source>
</evidence>
<dbReference type="Gene3D" id="3.90.1150.10">
    <property type="entry name" value="Aspartate Aminotransferase, domain 1"/>
    <property type="match status" value="1"/>
</dbReference>
<evidence type="ECO:0000256" key="6">
    <source>
        <dbReference type="RuleBase" id="RU000382"/>
    </source>
</evidence>
<dbReference type="GO" id="GO:0006520">
    <property type="term" value="P:amino acid metabolic process"/>
    <property type="evidence" value="ECO:0007669"/>
    <property type="project" value="InterPro"/>
</dbReference>
<evidence type="ECO:0000313" key="7">
    <source>
        <dbReference type="EMBL" id="KAK2177438.1"/>
    </source>
</evidence>
<dbReference type="PANTHER" id="PTHR11999:SF70">
    <property type="entry name" value="MIP05841P"/>
    <property type="match status" value="1"/>
</dbReference>
<organism evidence="7 8">
    <name type="scientific">Ridgeia piscesae</name>
    <name type="common">Tubeworm</name>
    <dbReference type="NCBI Taxonomy" id="27915"/>
    <lineage>
        <taxon>Eukaryota</taxon>
        <taxon>Metazoa</taxon>
        <taxon>Spiralia</taxon>
        <taxon>Lophotrochozoa</taxon>
        <taxon>Annelida</taxon>
        <taxon>Polychaeta</taxon>
        <taxon>Sedentaria</taxon>
        <taxon>Canalipalpata</taxon>
        <taxon>Sabellida</taxon>
        <taxon>Siboglinidae</taxon>
        <taxon>Ridgeia</taxon>
    </lineage>
</organism>
<comment type="caution">
    <text evidence="7">The sequence shown here is derived from an EMBL/GenBank/DDBJ whole genome shotgun (WGS) entry which is preliminary data.</text>
</comment>
<dbReference type="Gene3D" id="1.20.1340.10">
    <property type="entry name" value="dopa decarboxylase, N-terminal domain"/>
    <property type="match status" value="1"/>
</dbReference>
<keyword evidence="8" id="KW-1185">Reference proteome</keyword>
<dbReference type="InterPro" id="IPR002129">
    <property type="entry name" value="PyrdxlP-dep_de-COase"/>
</dbReference>
<evidence type="ECO:0008006" key="9">
    <source>
        <dbReference type="Google" id="ProtNLM"/>
    </source>
</evidence>
<dbReference type="InterPro" id="IPR010977">
    <property type="entry name" value="Aromatic_deC"/>
</dbReference>
<dbReference type="InterPro" id="IPR015422">
    <property type="entry name" value="PyrdxlP-dep_Trfase_small"/>
</dbReference>